<protein>
    <recommendedName>
        <fullName evidence="3">Transposase</fullName>
    </recommendedName>
</protein>
<dbReference type="Pfam" id="PF01359">
    <property type="entry name" value="Transposase_1"/>
    <property type="match status" value="1"/>
</dbReference>
<dbReference type="PANTHER" id="PTHR46060">
    <property type="entry name" value="MARINER MOS1 TRANSPOSASE-LIKE PROTEIN"/>
    <property type="match status" value="1"/>
</dbReference>
<dbReference type="InterPro" id="IPR036397">
    <property type="entry name" value="RNaseH_sf"/>
</dbReference>
<dbReference type="EMBL" id="JAACXV010014220">
    <property type="protein sequence ID" value="KAF7269531.1"/>
    <property type="molecule type" value="Genomic_DNA"/>
</dbReference>
<accession>A0A834M2F2</accession>
<dbReference type="InterPro" id="IPR001888">
    <property type="entry name" value="Transposase_1"/>
</dbReference>
<keyword evidence="2" id="KW-1185">Reference proteome</keyword>
<dbReference type="Gene3D" id="3.30.420.10">
    <property type="entry name" value="Ribonuclease H-like superfamily/Ribonuclease H"/>
    <property type="match status" value="1"/>
</dbReference>
<gene>
    <name evidence="1" type="ORF">GWI33_017426</name>
</gene>
<evidence type="ECO:0000313" key="2">
    <source>
        <dbReference type="Proteomes" id="UP000625711"/>
    </source>
</evidence>
<dbReference type="AlphaFoldDB" id="A0A834M2F2"/>
<organism evidence="1 2">
    <name type="scientific">Rhynchophorus ferrugineus</name>
    <name type="common">Red palm weevil</name>
    <name type="synonym">Curculio ferrugineus</name>
    <dbReference type="NCBI Taxonomy" id="354439"/>
    <lineage>
        <taxon>Eukaryota</taxon>
        <taxon>Metazoa</taxon>
        <taxon>Ecdysozoa</taxon>
        <taxon>Arthropoda</taxon>
        <taxon>Hexapoda</taxon>
        <taxon>Insecta</taxon>
        <taxon>Pterygota</taxon>
        <taxon>Neoptera</taxon>
        <taxon>Endopterygota</taxon>
        <taxon>Coleoptera</taxon>
        <taxon>Polyphaga</taxon>
        <taxon>Cucujiformia</taxon>
        <taxon>Curculionidae</taxon>
        <taxon>Dryophthorinae</taxon>
        <taxon>Rhynchophorus</taxon>
    </lineage>
</organism>
<dbReference type="PANTHER" id="PTHR46060:SF1">
    <property type="entry name" value="MARINER MOS1 TRANSPOSASE-LIKE PROTEIN"/>
    <property type="match status" value="1"/>
</dbReference>
<reference evidence="1" key="1">
    <citation type="submission" date="2020-08" db="EMBL/GenBank/DDBJ databases">
        <title>Genome sequencing and assembly of the red palm weevil Rhynchophorus ferrugineus.</title>
        <authorList>
            <person name="Dias G.B."/>
            <person name="Bergman C.M."/>
            <person name="Manee M."/>
        </authorList>
    </citation>
    <scope>NUCLEOTIDE SEQUENCE</scope>
    <source>
        <strain evidence="1">AA-2017</strain>
        <tissue evidence="1">Whole larva</tissue>
    </source>
</reference>
<proteinExistence type="predicted"/>
<dbReference type="InterPro" id="IPR052709">
    <property type="entry name" value="Transposase-MT_Hybrid"/>
</dbReference>
<sequence>MSTEGGERNGRPKAVVTDKNIQKIYKMILNDRTLKLNEISDTLKIPTEYVYHIIQEYLVDETWLHHFTPKSNRHSSEWTAHDESAPKREKMQQSAVKFMVSVFSDAHGIIFIGYIEIRRTINSDYYIALLDRLKDEIGAKRLHLKKKKVLLHQDNAPCHKSVKTKSKIHELAF</sequence>
<name>A0A834M2F2_RHYFE</name>
<dbReference type="GO" id="GO:0003676">
    <property type="term" value="F:nucleic acid binding"/>
    <property type="evidence" value="ECO:0007669"/>
    <property type="project" value="InterPro"/>
</dbReference>
<evidence type="ECO:0000313" key="1">
    <source>
        <dbReference type="EMBL" id="KAF7269531.1"/>
    </source>
</evidence>
<dbReference type="Proteomes" id="UP000625711">
    <property type="component" value="Unassembled WGS sequence"/>
</dbReference>
<comment type="caution">
    <text evidence="1">The sequence shown here is derived from an EMBL/GenBank/DDBJ whole genome shotgun (WGS) entry which is preliminary data.</text>
</comment>
<dbReference type="OrthoDB" id="10065579at2759"/>
<evidence type="ECO:0008006" key="3">
    <source>
        <dbReference type="Google" id="ProtNLM"/>
    </source>
</evidence>